<reference evidence="8" key="1">
    <citation type="submission" date="2023-07" db="EMBL/GenBank/DDBJ databases">
        <title>Myceligenerans salitolerans sp. nov., a halotolerant actinomycete isolated from a salt lake in Xinjiang, China.</title>
        <authorList>
            <person name="Guan T."/>
        </authorList>
    </citation>
    <scope>NUCLEOTIDE SEQUENCE [LARGE SCALE GENOMIC DNA]</scope>
    <source>
        <strain evidence="8">XHU 5031</strain>
    </source>
</reference>
<comment type="similarity">
    <text evidence="1 3 5">Belongs to the GrpE family.</text>
</comment>
<comment type="subunit">
    <text evidence="3">Homodimer.</text>
</comment>
<comment type="caution">
    <text evidence="7">The sequence shown here is derived from an EMBL/GenBank/DDBJ whole genome shotgun (WGS) entry which is preliminary data.</text>
</comment>
<keyword evidence="8" id="KW-1185">Reference proteome</keyword>
<comment type="function">
    <text evidence="3 4">Participates actively in the response to hyperosmotic and heat shock by preventing the aggregation of stress-denatured proteins, in association with DnaK and GrpE. It is the nucleotide exchange factor for DnaK and may function as a thermosensor. Unfolded proteins bind initially to DnaJ; upon interaction with the DnaJ-bound protein, DnaK hydrolyzes its bound ATP, resulting in the formation of a stable complex. GrpE releases ADP from DnaK; ATP binding to DnaK triggers the release of the substrate protein, thus completing the reaction cycle. Several rounds of ATP-dependent interactions between DnaJ, DnaK and GrpE are required for fully efficient folding.</text>
</comment>
<evidence type="ECO:0000313" key="7">
    <source>
        <dbReference type="EMBL" id="MBO0611123.1"/>
    </source>
</evidence>
<dbReference type="CDD" id="cd00446">
    <property type="entry name" value="GrpE"/>
    <property type="match status" value="1"/>
</dbReference>
<evidence type="ECO:0000256" key="5">
    <source>
        <dbReference type="RuleBase" id="RU004478"/>
    </source>
</evidence>
<keyword evidence="3 4" id="KW-0346">Stress response</keyword>
<feature type="compositionally biased region" description="Basic and acidic residues" evidence="6">
    <location>
        <begin position="15"/>
        <end position="30"/>
    </location>
</feature>
<accession>A0ABS3IDU7</accession>
<keyword evidence="3" id="KW-0963">Cytoplasm</keyword>
<dbReference type="InterPro" id="IPR009012">
    <property type="entry name" value="GrpE_head"/>
</dbReference>
<name>A0ABS3IDU7_9MICO</name>
<evidence type="ECO:0000256" key="1">
    <source>
        <dbReference type="ARBA" id="ARBA00009054"/>
    </source>
</evidence>
<dbReference type="PROSITE" id="PS01071">
    <property type="entry name" value="GRPE"/>
    <property type="match status" value="1"/>
</dbReference>
<dbReference type="Proteomes" id="UP000664617">
    <property type="component" value="Unassembled WGS sequence"/>
</dbReference>
<organism evidence="7 8">
    <name type="scientific">Myceligenerans salitolerans</name>
    <dbReference type="NCBI Taxonomy" id="1230528"/>
    <lineage>
        <taxon>Bacteria</taxon>
        <taxon>Bacillati</taxon>
        <taxon>Actinomycetota</taxon>
        <taxon>Actinomycetes</taxon>
        <taxon>Micrococcales</taxon>
        <taxon>Promicromonosporaceae</taxon>
        <taxon>Myceligenerans</taxon>
    </lineage>
</organism>
<dbReference type="Gene3D" id="2.30.22.10">
    <property type="entry name" value="Head domain of nucleotide exchange factor GrpE"/>
    <property type="match status" value="1"/>
</dbReference>
<gene>
    <name evidence="3 7" type="primary">grpE</name>
    <name evidence="7" type="ORF">J0911_19055</name>
</gene>
<dbReference type="HAMAP" id="MF_01151">
    <property type="entry name" value="GrpE"/>
    <property type="match status" value="1"/>
</dbReference>
<evidence type="ECO:0000256" key="4">
    <source>
        <dbReference type="RuleBase" id="RU000639"/>
    </source>
</evidence>
<dbReference type="Pfam" id="PF01025">
    <property type="entry name" value="GrpE"/>
    <property type="match status" value="1"/>
</dbReference>
<dbReference type="InterPro" id="IPR000740">
    <property type="entry name" value="GrpE"/>
</dbReference>
<feature type="region of interest" description="Disordered" evidence="6">
    <location>
        <begin position="1"/>
        <end position="92"/>
    </location>
</feature>
<comment type="subcellular location">
    <subcellularLocation>
        <location evidence="3">Cytoplasm</location>
    </subcellularLocation>
</comment>
<dbReference type="EMBL" id="JAFMPK010000048">
    <property type="protein sequence ID" value="MBO0611123.1"/>
    <property type="molecule type" value="Genomic_DNA"/>
</dbReference>
<dbReference type="SUPFAM" id="SSF58014">
    <property type="entry name" value="Coiled-coil domain of nucleotide exchange factor GrpE"/>
    <property type="match status" value="1"/>
</dbReference>
<feature type="compositionally biased region" description="Polar residues" evidence="6">
    <location>
        <begin position="1"/>
        <end position="13"/>
    </location>
</feature>
<evidence type="ECO:0000313" key="8">
    <source>
        <dbReference type="Proteomes" id="UP000664617"/>
    </source>
</evidence>
<dbReference type="SUPFAM" id="SSF51064">
    <property type="entry name" value="Head domain of nucleotide exchange factor GrpE"/>
    <property type="match status" value="1"/>
</dbReference>
<dbReference type="PANTHER" id="PTHR21237:SF23">
    <property type="entry name" value="GRPE PROTEIN HOMOLOG, MITOCHONDRIAL"/>
    <property type="match status" value="1"/>
</dbReference>
<evidence type="ECO:0000256" key="3">
    <source>
        <dbReference type="HAMAP-Rule" id="MF_01151"/>
    </source>
</evidence>
<dbReference type="InterPro" id="IPR013805">
    <property type="entry name" value="GrpE_CC"/>
</dbReference>
<dbReference type="Gene3D" id="3.90.20.20">
    <property type="match status" value="1"/>
</dbReference>
<sequence length="235" mass="24756">MTEQTPQDSSGPENSGERSFEFHDKRRIDPESGTPRQPGDSDGGSGDGSGPGDGGAADSGPTGDEPAGNAADADTDPLEALDFEPSGEAGEDAAVLAAKAEAAQHLDALQRERASFTNYRNRALRDQEIARERGVQDVLAALLPVLDDVERAKQHGELNGPMAAIAEKLDQSLAKFGVERFGQVGEEFDPQVHDALMHNTDAEATSTTVNLVVEPGYRIGEKVVRAARVGVVGPE</sequence>
<protein>
    <recommendedName>
        <fullName evidence="3 4">Protein GrpE</fullName>
    </recommendedName>
    <alternativeName>
        <fullName evidence="3">HSP-70 cofactor</fullName>
    </alternativeName>
</protein>
<proteinExistence type="inferred from homology"/>
<evidence type="ECO:0000256" key="6">
    <source>
        <dbReference type="SAM" id="MobiDB-lite"/>
    </source>
</evidence>
<feature type="compositionally biased region" description="Acidic residues" evidence="6">
    <location>
        <begin position="73"/>
        <end position="82"/>
    </location>
</feature>
<feature type="compositionally biased region" description="Gly residues" evidence="6">
    <location>
        <begin position="41"/>
        <end position="57"/>
    </location>
</feature>
<dbReference type="RefSeq" id="WP_207277065.1">
    <property type="nucleotide sequence ID" value="NZ_JAFMPK010000048.1"/>
</dbReference>
<evidence type="ECO:0000256" key="2">
    <source>
        <dbReference type="ARBA" id="ARBA00023186"/>
    </source>
</evidence>
<dbReference type="PANTHER" id="PTHR21237">
    <property type="entry name" value="GRPE PROTEIN"/>
    <property type="match status" value="1"/>
</dbReference>
<keyword evidence="2 3" id="KW-0143">Chaperone</keyword>
<dbReference type="PRINTS" id="PR00773">
    <property type="entry name" value="GRPEPROTEIN"/>
</dbReference>